<dbReference type="Gene3D" id="3.60.21.10">
    <property type="match status" value="1"/>
</dbReference>
<dbReference type="InterPro" id="IPR022506">
    <property type="entry name" value="Metallophosphoesterase_PPA1498"/>
</dbReference>
<evidence type="ECO:0000256" key="1">
    <source>
        <dbReference type="SAM" id="MobiDB-lite"/>
    </source>
</evidence>
<dbReference type="AlphaFoldDB" id="A0A2V3DNK9"/>
<feature type="region of interest" description="Disordered" evidence="1">
    <location>
        <begin position="55"/>
        <end position="74"/>
    </location>
</feature>
<evidence type="ECO:0000313" key="3">
    <source>
        <dbReference type="Proteomes" id="UP000246303"/>
    </source>
</evidence>
<feature type="compositionally biased region" description="Polar residues" evidence="1">
    <location>
        <begin position="1"/>
        <end position="10"/>
    </location>
</feature>
<dbReference type="NCBIfam" id="TIGR03767">
    <property type="entry name" value="P_acnes_RR"/>
    <property type="match status" value="1"/>
</dbReference>
<name>A0A2V3DNK9_9MICC</name>
<gene>
    <name evidence="2" type="ORF">CVS29_15825</name>
</gene>
<keyword evidence="3" id="KW-1185">Reference proteome</keyword>
<dbReference type="Proteomes" id="UP000246303">
    <property type="component" value="Unassembled WGS sequence"/>
</dbReference>
<dbReference type="InterPro" id="IPR051918">
    <property type="entry name" value="STPP_CPPED1"/>
</dbReference>
<organism evidence="2 3">
    <name type="scientific">Arthrobacter psychrochitiniphilus</name>
    <dbReference type="NCBI Taxonomy" id="291045"/>
    <lineage>
        <taxon>Bacteria</taxon>
        <taxon>Bacillati</taxon>
        <taxon>Actinomycetota</taxon>
        <taxon>Actinomycetes</taxon>
        <taxon>Micrococcales</taxon>
        <taxon>Micrococcaceae</taxon>
        <taxon>Arthrobacter</taxon>
    </lineage>
</organism>
<dbReference type="InterPro" id="IPR029052">
    <property type="entry name" value="Metallo-depent_PP-like"/>
</dbReference>
<dbReference type="PANTHER" id="PTHR43143:SF1">
    <property type="entry name" value="SERINE_THREONINE-PROTEIN PHOSPHATASE CPPED1"/>
    <property type="match status" value="1"/>
</dbReference>
<accession>A0A2V3DNK9</accession>
<comment type="caution">
    <text evidence="2">The sequence shown here is derived from an EMBL/GenBank/DDBJ whole genome shotgun (WGS) entry which is preliminary data.</text>
</comment>
<evidence type="ECO:0000313" key="2">
    <source>
        <dbReference type="EMBL" id="PXA64241.1"/>
    </source>
</evidence>
<reference evidence="2 3" key="1">
    <citation type="submission" date="2018-05" db="EMBL/GenBank/DDBJ databases">
        <title>Genetic diversity of glacier-inhabiting Cryobacterium bacteria in China and description of Cryobacterium mengkeensis sp. nov. and Arthrobacter glacialis sp. nov.</title>
        <authorList>
            <person name="Liu Q."/>
            <person name="Xin Y.-H."/>
        </authorList>
    </citation>
    <scope>NUCLEOTIDE SEQUENCE [LARGE SCALE GENOMIC DNA]</scope>
    <source>
        <strain evidence="2 3">GP3</strain>
    </source>
</reference>
<dbReference type="EMBL" id="QHLZ01000013">
    <property type="protein sequence ID" value="PXA64241.1"/>
    <property type="molecule type" value="Genomic_DNA"/>
</dbReference>
<feature type="compositionally biased region" description="Basic and acidic residues" evidence="1">
    <location>
        <begin position="65"/>
        <end position="74"/>
    </location>
</feature>
<sequence length="632" mass="69445">MRRLNTQTTKNRSHSMIRYLPPNPYHPDDLVARRMILASGALGLAAFALAGCTRPQSLEPNPYPSRRDMPKRTESSMGLTTLGARIVGGDRLSTTKPYVRIASDSPQKLVVRNDLYPANPKRQTTRKALAAFGHITDTHIMDPTSPAHTVLSALRPGDSLKDRSTFFYRPQDSLSVHVLDAMIRRLNSMESGPITDRPFDFYISTGDSSDRRATNEVIAFIDTLNGEKTSAFALPGNTASMQSPIELPESIARFVWQPVPPKVKTGSRVWQDKYGFPNTAHLLSSASKPVSTEGANVPWYSGFGNHDAMIPQSSKDFGTPNETYYSFLAVGDKFPLEIPSGIEFSSFMESLENPSPAKLTSIVSSMPGFNVKPSTNRRAMSKTEFMSAHLINSGPQGPPGHGFTTDNLRTGETYYTFPLADGILGIMLDTTDTTGGGQGSVSRKQADWLESALNEVSAVRYDLQGRIINSNVENRLVVLFSHHPSYTFAQPKTQGLDPGSIISGQAMLDLLGRYPNLILWVSGHMHRNKVWPRHSVLGNHGFWELNTASHIDYPQQARTVEILDNDDGSLSIFGVMVNHSEPRTIRYSGSFNPADLAVFSSELALNSPASNTAARIGTDNDQNVELLLSKPF</sequence>
<proteinExistence type="predicted"/>
<dbReference type="PANTHER" id="PTHR43143">
    <property type="entry name" value="METALLOPHOSPHOESTERASE, CALCINEURIN SUPERFAMILY"/>
    <property type="match status" value="1"/>
</dbReference>
<feature type="region of interest" description="Disordered" evidence="1">
    <location>
        <begin position="1"/>
        <end position="24"/>
    </location>
</feature>
<protein>
    <submittedName>
        <fullName evidence="2">TIGR03767 family metallophosphoesterase</fullName>
    </submittedName>
</protein>
<dbReference type="SUPFAM" id="SSF56300">
    <property type="entry name" value="Metallo-dependent phosphatases"/>
    <property type="match status" value="1"/>
</dbReference>